<evidence type="ECO:0000313" key="4">
    <source>
        <dbReference type="EMBL" id="ACY14549.1"/>
    </source>
</evidence>
<dbReference type="InterPro" id="IPR019734">
    <property type="entry name" value="TPR_rpt"/>
</dbReference>
<dbReference type="SUPFAM" id="SSF48452">
    <property type="entry name" value="TPR-like"/>
    <property type="match status" value="1"/>
</dbReference>
<keyword evidence="3" id="KW-0812">Transmembrane</keyword>
<dbReference type="EMBL" id="CP001804">
    <property type="protein sequence ID" value="ACY14549.1"/>
    <property type="molecule type" value="Genomic_DNA"/>
</dbReference>
<dbReference type="Proteomes" id="UP000001880">
    <property type="component" value="Chromosome"/>
</dbReference>
<evidence type="ECO:0000256" key="2">
    <source>
        <dbReference type="SAM" id="MobiDB-lite"/>
    </source>
</evidence>
<proteinExistence type="predicted"/>
<feature type="compositionally biased region" description="Low complexity" evidence="2">
    <location>
        <begin position="282"/>
        <end position="292"/>
    </location>
</feature>
<keyword evidence="3" id="KW-1133">Transmembrane helix</keyword>
<dbReference type="SMART" id="SM00028">
    <property type="entry name" value="TPR"/>
    <property type="match status" value="3"/>
</dbReference>
<dbReference type="InterPro" id="IPR011990">
    <property type="entry name" value="TPR-like_helical_dom_sf"/>
</dbReference>
<name>D0LFU7_HALO1</name>
<evidence type="ECO:0000313" key="5">
    <source>
        <dbReference type="Proteomes" id="UP000001880"/>
    </source>
</evidence>
<dbReference type="Gene3D" id="1.25.40.10">
    <property type="entry name" value="Tetratricopeptide repeat domain"/>
    <property type="match status" value="1"/>
</dbReference>
<accession>D0LFU7</accession>
<sequence>MSQSKIGLSSHSSYAKHLEAQRALERALQLPTIERMERLITLSHEYPHHGPTWMALAEEHAMARRNEEAAGALRRALSCDPSLRSDASDDLRLAAPHVLDAASVLAEEAAAEEAAAASMGGGGPMPMDGGSRSAAQRQLDQAMKLPASKRCDRLAELALRNPTHAPTWLSLAEEHLANSHVEYALSAYERALSIDSALSAVASRKLEALRRYHRRKRIDIPAKVERTVPPSPWMSNQHMAPAEDAPQQRRPRSVARGTEPPPLHARHLIHSPAPGASPDPAPAAQAASPGSSVHEALGRALEKSSRAERVAALRELERQAPAAPAVLFHLALELALADEREAARQVGERLMRISPAYYRRLYEVAERHWPAADQPKLAGVGGKAAAPTKMMEVPASLRPTQRPFEAPKVEPEVVAQRTMVLPVETSYAPRAVPQMKFYPALSMPSLPPQQQQQPQRSSINKRTVGFLVAGVLIGMLLVALLTLLLPAAG</sequence>
<reference evidence="4 5" key="1">
    <citation type="journal article" date="2010" name="Stand. Genomic Sci.">
        <title>Complete genome sequence of Haliangium ochraceum type strain (SMP-2).</title>
        <authorList>
            <consortium name="US DOE Joint Genome Institute (JGI-PGF)"/>
            <person name="Ivanova N."/>
            <person name="Daum C."/>
            <person name="Lang E."/>
            <person name="Abt B."/>
            <person name="Kopitz M."/>
            <person name="Saunders E."/>
            <person name="Lapidus A."/>
            <person name="Lucas S."/>
            <person name="Glavina Del Rio T."/>
            <person name="Nolan M."/>
            <person name="Tice H."/>
            <person name="Copeland A."/>
            <person name="Cheng J.F."/>
            <person name="Chen F."/>
            <person name="Bruce D."/>
            <person name="Goodwin L."/>
            <person name="Pitluck S."/>
            <person name="Mavromatis K."/>
            <person name="Pati A."/>
            <person name="Mikhailova N."/>
            <person name="Chen A."/>
            <person name="Palaniappan K."/>
            <person name="Land M."/>
            <person name="Hauser L."/>
            <person name="Chang Y.J."/>
            <person name="Jeffries C.D."/>
            <person name="Detter J.C."/>
            <person name="Brettin T."/>
            <person name="Rohde M."/>
            <person name="Goker M."/>
            <person name="Bristow J."/>
            <person name="Markowitz V."/>
            <person name="Eisen J.A."/>
            <person name="Hugenholtz P."/>
            <person name="Kyrpides N.C."/>
            <person name="Klenk H.P."/>
        </authorList>
    </citation>
    <scope>NUCLEOTIDE SEQUENCE [LARGE SCALE GENOMIC DNA]</scope>
    <source>
        <strain evidence="5">DSM 14365 / CIP 107738 / JCM 11303 / AJ 13395 / SMP-2</strain>
    </source>
</reference>
<gene>
    <name evidence="4" type="ordered locus">Hoch_2004</name>
</gene>
<dbReference type="KEGG" id="hoh:Hoch_2004"/>
<dbReference type="PROSITE" id="PS50005">
    <property type="entry name" value="TPR"/>
    <property type="match status" value="1"/>
</dbReference>
<keyword evidence="1" id="KW-0802">TPR repeat</keyword>
<protein>
    <submittedName>
        <fullName evidence="4">Tetratricopeptide repeat protein</fullName>
    </submittedName>
</protein>
<feature type="region of interest" description="Disordered" evidence="2">
    <location>
        <begin position="222"/>
        <end position="301"/>
    </location>
</feature>
<dbReference type="eggNOG" id="COG0457">
    <property type="taxonomic scope" value="Bacteria"/>
</dbReference>
<evidence type="ECO:0000256" key="3">
    <source>
        <dbReference type="SAM" id="Phobius"/>
    </source>
</evidence>
<dbReference type="AlphaFoldDB" id="D0LFU7"/>
<keyword evidence="3" id="KW-0472">Membrane</keyword>
<feature type="repeat" description="TPR" evidence="1">
    <location>
        <begin position="165"/>
        <end position="198"/>
    </location>
</feature>
<evidence type="ECO:0000256" key="1">
    <source>
        <dbReference type="PROSITE-ProRule" id="PRU00339"/>
    </source>
</evidence>
<keyword evidence="5" id="KW-1185">Reference proteome</keyword>
<dbReference type="RefSeq" id="WP_012827157.1">
    <property type="nucleotide sequence ID" value="NC_013440.1"/>
</dbReference>
<feature type="transmembrane region" description="Helical" evidence="3">
    <location>
        <begin position="464"/>
        <end position="485"/>
    </location>
</feature>
<organism evidence="4 5">
    <name type="scientific">Haliangium ochraceum (strain DSM 14365 / JCM 11303 / SMP-2)</name>
    <dbReference type="NCBI Taxonomy" id="502025"/>
    <lineage>
        <taxon>Bacteria</taxon>
        <taxon>Pseudomonadati</taxon>
        <taxon>Myxococcota</taxon>
        <taxon>Polyangia</taxon>
        <taxon>Haliangiales</taxon>
        <taxon>Kofleriaceae</taxon>
        <taxon>Haliangium</taxon>
    </lineage>
</organism>
<dbReference type="HOGENOM" id="CLU_557559_0_0_7"/>